<dbReference type="InterPro" id="IPR000620">
    <property type="entry name" value="EamA_dom"/>
</dbReference>
<feature type="domain" description="EamA" evidence="7">
    <location>
        <begin position="161"/>
        <end position="298"/>
    </location>
</feature>
<dbReference type="EMBL" id="CP036262">
    <property type="protein sequence ID" value="QDS96680.1"/>
    <property type="molecule type" value="Genomic_DNA"/>
</dbReference>
<dbReference type="AlphaFoldDB" id="A0A517MP71"/>
<evidence type="ECO:0000256" key="2">
    <source>
        <dbReference type="ARBA" id="ARBA00007362"/>
    </source>
</evidence>
<accession>A0A517MP71</accession>
<feature type="transmembrane region" description="Helical" evidence="6">
    <location>
        <begin position="228"/>
        <end position="246"/>
    </location>
</feature>
<feature type="transmembrane region" description="Helical" evidence="6">
    <location>
        <begin position="186"/>
        <end position="208"/>
    </location>
</feature>
<dbReference type="OrthoDB" id="3190463at2"/>
<feature type="transmembrane region" description="Helical" evidence="6">
    <location>
        <begin position="127"/>
        <end position="144"/>
    </location>
</feature>
<evidence type="ECO:0000256" key="3">
    <source>
        <dbReference type="ARBA" id="ARBA00022692"/>
    </source>
</evidence>
<evidence type="ECO:0000313" key="8">
    <source>
        <dbReference type="EMBL" id="QDS96680.1"/>
    </source>
</evidence>
<dbReference type="Gene3D" id="1.10.3730.20">
    <property type="match status" value="1"/>
</dbReference>
<feature type="transmembrane region" description="Helical" evidence="6">
    <location>
        <begin position="40"/>
        <end position="58"/>
    </location>
</feature>
<evidence type="ECO:0000256" key="5">
    <source>
        <dbReference type="ARBA" id="ARBA00023136"/>
    </source>
</evidence>
<keyword evidence="5 6" id="KW-0472">Membrane</keyword>
<dbReference type="RefSeq" id="WP_145354781.1">
    <property type="nucleotide sequence ID" value="NZ_CP036262.1"/>
</dbReference>
<keyword evidence="3 6" id="KW-0812">Transmembrane</keyword>
<feature type="transmembrane region" description="Helical" evidence="6">
    <location>
        <begin position="74"/>
        <end position="93"/>
    </location>
</feature>
<organism evidence="8 9">
    <name type="scientific">Roseimaritima multifibrata</name>
    <dbReference type="NCBI Taxonomy" id="1930274"/>
    <lineage>
        <taxon>Bacteria</taxon>
        <taxon>Pseudomonadati</taxon>
        <taxon>Planctomycetota</taxon>
        <taxon>Planctomycetia</taxon>
        <taxon>Pirellulales</taxon>
        <taxon>Pirellulaceae</taxon>
        <taxon>Roseimaritima</taxon>
    </lineage>
</organism>
<evidence type="ECO:0000256" key="4">
    <source>
        <dbReference type="ARBA" id="ARBA00022989"/>
    </source>
</evidence>
<evidence type="ECO:0000313" key="9">
    <source>
        <dbReference type="Proteomes" id="UP000320672"/>
    </source>
</evidence>
<comment type="similarity">
    <text evidence="2">Belongs to the EamA transporter family.</text>
</comment>
<evidence type="ECO:0000256" key="1">
    <source>
        <dbReference type="ARBA" id="ARBA00004141"/>
    </source>
</evidence>
<dbReference type="GO" id="GO:0016020">
    <property type="term" value="C:membrane"/>
    <property type="evidence" value="ECO:0007669"/>
    <property type="project" value="UniProtKB-SubCell"/>
</dbReference>
<dbReference type="Proteomes" id="UP000320672">
    <property type="component" value="Chromosome"/>
</dbReference>
<dbReference type="InterPro" id="IPR037185">
    <property type="entry name" value="EmrE-like"/>
</dbReference>
<name>A0A517MP71_9BACT</name>
<feature type="domain" description="EamA" evidence="7">
    <location>
        <begin position="13"/>
        <end position="144"/>
    </location>
</feature>
<comment type="subcellular location">
    <subcellularLocation>
        <location evidence="1">Membrane</location>
        <topology evidence="1">Multi-pass membrane protein</topology>
    </subcellularLocation>
</comment>
<sequence length="322" mass="35512">MNKDSGATTLQVVIAFAAVYLIWGTTYLAMRIAVESIPPFMISAGRFLVAGTLTYSVLRMRGVPAPSLGQWKSAALIGCLLMVGGNGLVMWAVQRVPSGVAALVVATMPLWMTLFEWLFYRGPRPSVRVAAGLLMGFIGIVFLLKPERLLAGAEGLHLPSMFALMMAPVFWSIGSLHSRKANLPKNIFMATALESICGGVVLLVFSLLGREWLHFDWREVSARSAVATVYLALFGSLIAFTAYCWLLKNVNVTRVSTYTFVNPVIAVFLGWLILGEEITWETTVAVVLIVCGVMLIVMRKRSAAREMSLRRYSLLPWKWAKE</sequence>
<feature type="transmembrane region" description="Helical" evidence="6">
    <location>
        <begin position="156"/>
        <end position="174"/>
    </location>
</feature>
<protein>
    <submittedName>
        <fullName evidence="8">Putative inner membrane transporter YedA</fullName>
    </submittedName>
</protein>
<dbReference type="InterPro" id="IPR050638">
    <property type="entry name" value="AA-Vitamin_Transporters"/>
</dbReference>
<feature type="transmembrane region" description="Helical" evidence="6">
    <location>
        <begin position="99"/>
        <end position="120"/>
    </location>
</feature>
<feature type="transmembrane region" description="Helical" evidence="6">
    <location>
        <begin position="258"/>
        <end position="274"/>
    </location>
</feature>
<evidence type="ECO:0000259" key="7">
    <source>
        <dbReference type="Pfam" id="PF00892"/>
    </source>
</evidence>
<evidence type="ECO:0000256" key="6">
    <source>
        <dbReference type="SAM" id="Phobius"/>
    </source>
</evidence>
<dbReference type="KEGG" id="rml:FF011L_54920"/>
<gene>
    <name evidence="8" type="primary">yedA</name>
    <name evidence="8" type="ORF">FF011L_54920</name>
</gene>
<feature type="transmembrane region" description="Helical" evidence="6">
    <location>
        <begin position="12"/>
        <end position="34"/>
    </location>
</feature>
<proteinExistence type="inferred from homology"/>
<feature type="transmembrane region" description="Helical" evidence="6">
    <location>
        <begin position="280"/>
        <end position="298"/>
    </location>
</feature>
<dbReference type="PANTHER" id="PTHR32322">
    <property type="entry name" value="INNER MEMBRANE TRANSPORTER"/>
    <property type="match status" value="1"/>
</dbReference>
<dbReference type="SUPFAM" id="SSF103481">
    <property type="entry name" value="Multidrug resistance efflux transporter EmrE"/>
    <property type="match status" value="2"/>
</dbReference>
<dbReference type="Pfam" id="PF00892">
    <property type="entry name" value="EamA"/>
    <property type="match status" value="2"/>
</dbReference>
<dbReference type="PANTHER" id="PTHR32322:SF2">
    <property type="entry name" value="EAMA DOMAIN-CONTAINING PROTEIN"/>
    <property type="match status" value="1"/>
</dbReference>
<keyword evidence="9" id="KW-1185">Reference proteome</keyword>
<keyword evidence="4 6" id="KW-1133">Transmembrane helix</keyword>
<reference evidence="8 9" key="1">
    <citation type="submission" date="2019-02" db="EMBL/GenBank/DDBJ databases">
        <title>Deep-cultivation of Planctomycetes and their phenomic and genomic characterization uncovers novel biology.</title>
        <authorList>
            <person name="Wiegand S."/>
            <person name="Jogler M."/>
            <person name="Boedeker C."/>
            <person name="Pinto D."/>
            <person name="Vollmers J."/>
            <person name="Rivas-Marin E."/>
            <person name="Kohn T."/>
            <person name="Peeters S.H."/>
            <person name="Heuer A."/>
            <person name="Rast P."/>
            <person name="Oberbeckmann S."/>
            <person name="Bunk B."/>
            <person name="Jeske O."/>
            <person name="Meyerdierks A."/>
            <person name="Storesund J.E."/>
            <person name="Kallscheuer N."/>
            <person name="Luecker S."/>
            <person name="Lage O.M."/>
            <person name="Pohl T."/>
            <person name="Merkel B.J."/>
            <person name="Hornburger P."/>
            <person name="Mueller R.-W."/>
            <person name="Bruemmer F."/>
            <person name="Labrenz M."/>
            <person name="Spormann A.M."/>
            <person name="Op den Camp H."/>
            <person name="Overmann J."/>
            <person name="Amann R."/>
            <person name="Jetten M.S.M."/>
            <person name="Mascher T."/>
            <person name="Medema M.H."/>
            <person name="Devos D.P."/>
            <person name="Kaster A.-K."/>
            <person name="Ovreas L."/>
            <person name="Rohde M."/>
            <person name="Galperin M.Y."/>
            <person name="Jogler C."/>
        </authorList>
    </citation>
    <scope>NUCLEOTIDE SEQUENCE [LARGE SCALE GENOMIC DNA]</scope>
    <source>
        <strain evidence="8 9">FF011L</strain>
    </source>
</reference>